<dbReference type="EMBL" id="GDID01001448">
    <property type="protein sequence ID" value="JAP95158.1"/>
    <property type="molecule type" value="Transcribed_RNA"/>
</dbReference>
<feature type="non-terminal residue" evidence="1">
    <location>
        <position position="1"/>
    </location>
</feature>
<feature type="non-terminal residue" evidence="1">
    <location>
        <position position="185"/>
    </location>
</feature>
<accession>A0A146KG69</accession>
<name>A0A146KG69_9EUKA</name>
<protein>
    <submittedName>
        <fullName evidence="1">Uncharacterized protein</fullName>
    </submittedName>
</protein>
<organism evidence="1">
    <name type="scientific">Trepomonas sp. PC1</name>
    <dbReference type="NCBI Taxonomy" id="1076344"/>
    <lineage>
        <taxon>Eukaryota</taxon>
        <taxon>Metamonada</taxon>
        <taxon>Diplomonadida</taxon>
        <taxon>Hexamitidae</taxon>
        <taxon>Hexamitinae</taxon>
        <taxon>Trepomonas</taxon>
    </lineage>
</organism>
<reference evidence="1" key="1">
    <citation type="submission" date="2015-07" db="EMBL/GenBank/DDBJ databases">
        <title>Adaptation to a free-living lifestyle via gene acquisitions in the diplomonad Trepomonas sp. PC1.</title>
        <authorList>
            <person name="Xu F."/>
            <person name="Jerlstrom-Hultqvist J."/>
            <person name="Kolisko M."/>
            <person name="Simpson A.G.B."/>
            <person name="Roger A.J."/>
            <person name="Svard S.G."/>
            <person name="Andersson J.O."/>
        </authorList>
    </citation>
    <scope>NUCLEOTIDE SEQUENCE</scope>
    <source>
        <strain evidence="1">PC1</strain>
    </source>
</reference>
<proteinExistence type="predicted"/>
<sequence length="185" mass="21173">KLQVPTQLAFCSDKGRAQQSLQVLLNNAKQNNIQGAQQQIDELVEKNSGLGKCADFWVFVVRFFVISRDVQSAVDNLQKGLKFQAQPNSLLIATQQSLNELQKKIEKTQTPKNMMQLQQINSDYFQQSATLCKPPFTVEPNQADMKKYMAEKEMQIYNEEENKLQISQVLKKKCKSIAKKRISCK</sequence>
<dbReference type="AlphaFoldDB" id="A0A146KG69"/>
<evidence type="ECO:0000313" key="1">
    <source>
        <dbReference type="EMBL" id="JAP95158.1"/>
    </source>
</evidence>
<gene>
    <name evidence="1" type="ORF">TPC1_11942</name>
</gene>